<dbReference type="Proteomes" id="UP000723714">
    <property type="component" value="Unassembled WGS sequence"/>
</dbReference>
<gene>
    <name evidence="2" type="ORF">HGO97_012250</name>
</gene>
<dbReference type="Pfam" id="PF01402">
    <property type="entry name" value="RHH_1"/>
    <property type="match status" value="1"/>
</dbReference>
<evidence type="ECO:0000259" key="1">
    <source>
        <dbReference type="Pfam" id="PF01402"/>
    </source>
</evidence>
<protein>
    <submittedName>
        <fullName evidence="2">Ribbon-helix-helix domain-containing protein</fullName>
    </submittedName>
</protein>
<proteinExistence type="predicted"/>
<sequence>MGKVGRPKGKSNKETIISMRLDEATKNRLEAYCIRMHRSRSEVIREAVDLFVEEAEDEA</sequence>
<dbReference type="CDD" id="cd22233">
    <property type="entry name" value="RHH_CopAso-like"/>
    <property type="match status" value="1"/>
</dbReference>
<dbReference type="RefSeq" id="WP_216242041.1">
    <property type="nucleotide sequence ID" value="NZ_JABACJ020000011.1"/>
</dbReference>
<comment type="caution">
    <text evidence="2">The sequence shown here is derived from an EMBL/GenBank/DDBJ whole genome shotgun (WGS) entry which is preliminary data.</text>
</comment>
<dbReference type="InterPro" id="IPR002145">
    <property type="entry name" value="CopG"/>
</dbReference>
<accession>A0ABS6D564</accession>
<name>A0ABS6D564_9FIRM</name>
<evidence type="ECO:0000313" key="3">
    <source>
        <dbReference type="Proteomes" id="UP000723714"/>
    </source>
</evidence>
<dbReference type="EMBL" id="JABACJ020000011">
    <property type="protein sequence ID" value="MBU3876576.1"/>
    <property type="molecule type" value="Genomic_DNA"/>
</dbReference>
<feature type="domain" description="Ribbon-helix-helix protein CopG" evidence="1">
    <location>
        <begin position="17"/>
        <end position="54"/>
    </location>
</feature>
<keyword evidence="3" id="KW-1185">Reference proteome</keyword>
<organism evidence="2 3">
    <name type="scientific">Faecalicatena faecalis</name>
    <dbReference type="NCBI Taxonomy" id="2726362"/>
    <lineage>
        <taxon>Bacteria</taxon>
        <taxon>Bacillati</taxon>
        <taxon>Bacillota</taxon>
        <taxon>Clostridia</taxon>
        <taxon>Lachnospirales</taxon>
        <taxon>Lachnospiraceae</taxon>
        <taxon>Faecalicatena</taxon>
    </lineage>
</organism>
<evidence type="ECO:0000313" key="2">
    <source>
        <dbReference type="EMBL" id="MBU3876576.1"/>
    </source>
</evidence>
<reference evidence="2 3" key="1">
    <citation type="submission" date="2021-06" db="EMBL/GenBank/DDBJ databases">
        <title>Faecalicatena sp. nov. isolated from porcine feces.</title>
        <authorList>
            <person name="Oh B.S."/>
            <person name="Lee J.H."/>
        </authorList>
    </citation>
    <scope>NUCLEOTIDE SEQUENCE [LARGE SCALE GENOMIC DNA]</scope>
    <source>
        <strain evidence="2 3">AGMB00832</strain>
    </source>
</reference>